<evidence type="ECO:0000256" key="1">
    <source>
        <dbReference type="ARBA" id="ARBA00022448"/>
    </source>
</evidence>
<evidence type="ECO:0000313" key="9">
    <source>
        <dbReference type="EMBL" id="MBK7675937.1"/>
    </source>
</evidence>
<sequence length="252" mass="28582">MNRVLKAILAVNLIAIAILVFVYPHLMVGPGKLIPGHQQLNEDCFACHAPLSGADSARCVACHKTADIGRLTTTGLPVTQPLTTTPFHQKLINQDCMACHSDHAGAKRYRLQGRFNHALLQKETGDQCQSCHKTPTDSLHQQITGNCAQCHSQEKWKPATFDHLQLFELDRDHNVSCVTCHVRNDYRNYTCYGCHEHTPEKIRREHIKEGIREYSNCVECHRNADEHDIRSPYAKQSGKREKQSDRKKGHDD</sequence>
<keyword evidence="5" id="KW-0408">Iron</keyword>
<dbReference type="Pfam" id="PF02085">
    <property type="entry name" value="Cytochrom_CIII"/>
    <property type="match status" value="1"/>
</dbReference>
<keyword evidence="7" id="KW-0812">Transmembrane</keyword>
<evidence type="ECO:0000313" key="10">
    <source>
        <dbReference type="Proteomes" id="UP000697998"/>
    </source>
</evidence>
<dbReference type="AlphaFoldDB" id="A0A935UGR3"/>
<dbReference type="Proteomes" id="UP000697998">
    <property type="component" value="Unassembled WGS sequence"/>
</dbReference>
<feature type="domain" description="Class III cytochrome C" evidence="8">
    <location>
        <begin position="37"/>
        <end position="107"/>
    </location>
</feature>
<organism evidence="9 10">
    <name type="scientific">Candidatus Accumulibacter proximus</name>
    <dbReference type="NCBI Taxonomy" id="2954385"/>
    <lineage>
        <taxon>Bacteria</taxon>
        <taxon>Pseudomonadati</taxon>
        <taxon>Pseudomonadota</taxon>
        <taxon>Betaproteobacteria</taxon>
        <taxon>Candidatus Accumulibacter</taxon>
    </lineage>
</organism>
<dbReference type="EMBL" id="JADJMH010000014">
    <property type="protein sequence ID" value="MBK7675937.1"/>
    <property type="molecule type" value="Genomic_DNA"/>
</dbReference>
<dbReference type="InterPro" id="IPR020942">
    <property type="entry name" value="Cyt_c_III_dom"/>
</dbReference>
<evidence type="ECO:0000256" key="4">
    <source>
        <dbReference type="ARBA" id="ARBA00022982"/>
    </source>
</evidence>
<gene>
    <name evidence="9" type="ORF">IPJ27_14940</name>
</gene>
<feature type="compositionally biased region" description="Basic and acidic residues" evidence="6">
    <location>
        <begin position="238"/>
        <end position="252"/>
    </location>
</feature>
<feature type="region of interest" description="Disordered" evidence="6">
    <location>
        <begin position="228"/>
        <end position="252"/>
    </location>
</feature>
<feature type="transmembrane region" description="Helical" evidence="7">
    <location>
        <begin position="7"/>
        <end position="26"/>
    </location>
</feature>
<keyword evidence="1" id="KW-0813">Transport</keyword>
<dbReference type="GO" id="GO:0009055">
    <property type="term" value="F:electron transfer activity"/>
    <property type="evidence" value="ECO:0007669"/>
    <property type="project" value="InterPro"/>
</dbReference>
<protein>
    <submittedName>
        <fullName evidence="9">Class III cytochrome C family protein</fullName>
    </submittedName>
</protein>
<accession>A0A935UGR3</accession>
<name>A0A935UGR3_9PROT</name>
<keyword evidence="7" id="KW-0472">Membrane</keyword>
<dbReference type="InterPro" id="IPR036280">
    <property type="entry name" value="Multihaem_cyt_sf"/>
</dbReference>
<comment type="caution">
    <text evidence="9">The sequence shown here is derived from an EMBL/GenBank/DDBJ whole genome shotgun (WGS) entry which is preliminary data.</text>
</comment>
<dbReference type="GO" id="GO:0020037">
    <property type="term" value="F:heme binding"/>
    <property type="evidence" value="ECO:0007669"/>
    <property type="project" value="InterPro"/>
</dbReference>
<reference evidence="9 10" key="1">
    <citation type="submission" date="2020-10" db="EMBL/GenBank/DDBJ databases">
        <title>Connecting structure to function with the recovery of over 1000 high-quality activated sludge metagenome-assembled genomes encoding full-length rRNA genes using long-read sequencing.</title>
        <authorList>
            <person name="Singleton C.M."/>
            <person name="Petriglieri F."/>
            <person name="Kristensen J.M."/>
            <person name="Kirkegaard R.H."/>
            <person name="Michaelsen T.Y."/>
            <person name="Andersen M.H."/>
            <person name="Karst S.M."/>
            <person name="Dueholm M.S."/>
            <person name="Nielsen P.H."/>
            <person name="Albertsen M."/>
        </authorList>
    </citation>
    <scope>NUCLEOTIDE SEQUENCE [LARGE SCALE GENOMIC DNA]</scope>
    <source>
        <strain evidence="9">EsbW_18-Q3-R4-48_BATAC.285</strain>
    </source>
</reference>
<keyword evidence="3" id="KW-0479">Metal-binding</keyword>
<evidence type="ECO:0000256" key="7">
    <source>
        <dbReference type="SAM" id="Phobius"/>
    </source>
</evidence>
<keyword evidence="4" id="KW-0249">Electron transport</keyword>
<evidence type="ECO:0000256" key="6">
    <source>
        <dbReference type="SAM" id="MobiDB-lite"/>
    </source>
</evidence>
<evidence type="ECO:0000256" key="3">
    <source>
        <dbReference type="ARBA" id="ARBA00022723"/>
    </source>
</evidence>
<evidence type="ECO:0000256" key="5">
    <source>
        <dbReference type="ARBA" id="ARBA00023004"/>
    </source>
</evidence>
<proteinExistence type="predicted"/>
<dbReference type="SUPFAM" id="SSF48695">
    <property type="entry name" value="Multiheme cytochromes"/>
    <property type="match status" value="1"/>
</dbReference>
<evidence type="ECO:0000256" key="2">
    <source>
        <dbReference type="ARBA" id="ARBA00022617"/>
    </source>
</evidence>
<dbReference type="GO" id="GO:0046872">
    <property type="term" value="F:metal ion binding"/>
    <property type="evidence" value="ECO:0007669"/>
    <property type="project" value="UniProtKB-KW"/>
</dbReference>
<dbReference type="Gene3D" id="3.90.10.10">
    <property type="entry name" value="Cytochrome C3"/>
    <property type="match status" value="2"/>
</dbReference>
<keyword evidence="2" id="KW-0349">Heme</keyword>
<keyword evidence="7" id="KW-1133">Transmembrane helix</keyword>
<evidence type="ECO:0000259" key="8">
    <source>
        <dbReference type="Pfam" id="PF02085"/>
    </source>
</evidence>